<dbReference type="SMART" id="SM00979">
    <property type="entry name" value="TIFY"/>
    <property type="match status" value="1"/>
</dbReference>
<dbReference type="InterPro" id="IPR040390">
    <property type="entry name" value="TIFY/JAZ"/>
</dbReference>
<evidence type="ECO:0000259" key="2">
    <source>
        <dbReference type="PROSITE" id="PS51320"/>
    </source>
</evidence>
<dbReference type="GO" id="GO:0005634">
    <property type="term" value="C:nucleus"/>
    <property type="evidence" value="ECO:0007669"/>
    <property type="project" value="TreeGrafter"/>
</dbReference>
<dbReference type="Proteomes" id="UP000824469">
    <property type="component" value="Unassembled WGS sequence"/>
</dbReference>
<dbReference type="EMBL" id="JAHRHJ020000869">
    <property type="protein sequence ID" value="KAH9293659.1"/>
    <property type="molecule type" value="Genomic_DNA"/>
</dbReference>
<dbReference type="PANTHER" id="PTHR33077">
    <property type="entry name" value="PROTEIN TIFY 4A-RELATED-RELATED"/>
    <property type="match status" value="1"/>
</dbReference>
<dbReference type="AlphaFoldDB" id="A0AA38CAE2"/>
<feature type="domain" description="Tify" evidence="2">
    <location>
        <begin position="67"/>
        <end position="102"/>
    </location>
</feature>
<dbReference type="PANTHER" id="PTHR33077:SF60">
    <property type="entry name" value="TIFY DOMAIN-CONTAINING PROTEIN"/>
    <property type="match status" value="1"/>
</dbReference>
<name>A0AA38CAE2_TAXCH</name>
<accession>A0AA38CAE2</accession>
<evidence type="ECO:0000313" key="3">
    <source>
        <dbReference type="EMBL" id="KAH9293659.1"/>
    </source>
</evidence>
<evidence type="ECO:0000256" key="1">
    <source>
        <dbReference type="ARBA" id="ARBA00008614"/>
    </source>
</evidence>
<dbReference type="PROSITE" id="PS51320">
    <property type="entry name" value="TIFY"/>
    <property type="match status" value="1"/>
</dbReference>
<feature type="non-terminal residue" evidence="3">
    <location>
        <position position="1"/>
    </location>
</feature>
<organism evidence="3 4">
    <name type="scientific">Taxus chinensis</name>
    <name type="common">Chinese yew</name>
    <name type="synonym">Taxus wallichiana var. chinensis</name>
    <dbReference type="NCBI Taxonomy" id="29808"/>
    <lineage>
        <taxon>Eukaryota</taxon>
        <taxon>Viridiplantae</taxon>
        <taxon>Streptophyta</taxon>
        <taxon>Embryophyta</taxon>
        <taxon>Tracheophyta</taxon>
        <taxon>Spermatophyta</taxon>
        <taxon>Pinopsida</taxon>
        <taxon>Pinidae</taxon>
        <taxon>Conifers II</taxon>
        <taxon>Cupressales</taxon>
        <taxon>Taxaceae</taxon>
        <taxon>Taxus</taxon>
    </lineage>
</organism>
<dbReference type="InterPro" id="IPR010399">
    <property type="entry name" value="Tify_dom"/>
</dbReference>
<comment type="similarity">
    <text evidence="1">Belongs to the TIFY/JAZ family.</text>
</comment>
<dbReference type="GO" id="GO:2000022">
    <property type="term" value="P:regulation of jasmonic acid mediated signaling pathway"/>
    <property type="evidence" value="ECO:0007669"/>
    <property type="project" value="TreeGrafter"/>
</dbReference>
<gene>
    <name evidence="3" type="ORF">KI387_041135</name>
</gene>
<dbReference type="GO" id="GO:0009611">
    <property type="term" value="P:response to wounding"/>
    <property type="evidence" value="ECO:0007669"/>
    <property type="project" value="TreeGrafter"/>
</dbReference>
<dbReference type="Pfam" id="PF09425">
    <property type="entry name" value="Jas_motif"/>
    <property type="match status" value="1"/>
</dbReference>
<dbReference type="Pfam" id="PF06200">
    <property type="entry name" value="tify"/>
    <property type="match status" value="1"/>
</dbReference>
<proteinExistence type="inferred from homology"/>
<dbReference type="GO" id="GO:0031347">
    <property type="term" value="P:regulation of defense response"/>
    <property type="evidence" value="ECO:0007669"/>
    <property type="project" value="TreeGrafter"/>
</dbReference>
<evidence type="ECO:0000313" key="4">
    <source>
        <dbReference type="Proteomes" id="UP000824469"/>
    </source>
</evidence>
<protein>
    <recommendedName>
        <fullName evidence="2">Tify domain-containing protein</fullName>
    </recommendedName>
</protein>
<keyword evidence="4" id="KW-1185">Reference proteome</keyword>
<sequence>LNPRLITHMNQERSDIMQMFRQQQAMDFSQKSSFTSSIPVAAAAGVQHRNPHLQGLFMPAESTISGKQSGSAQLTIFYRGMVNVYDDISADKAQAILLLASTLKPIQNNGSQPTSKSADLPIARKNSLQRFLEKRNH</sequence>
<feature type="non-terminal residue" evidence="3">
    <location>
        <position position="137"/>
    </location>
</feature>
<dbReference type="InterPro" id="IPR018467">
    <property type="entry name" value="CCT_CS"/>
</dbReference>
<comment type="caution">
    <text evidence="3">The sequence shown here is derived from an EMBL/GenBank/DDBJ whole genome shotgun (WGS) entry which is preliminary data.</text>
</comment>
<reference evidence="3 4" key="1">
    <citation type="journal article" date="2021" name="Nat. Plants">
        <title>The Taxus genome provides insights into paclitaxel biosynthesis.</title>
        <authorList>
            <person name="Xiong X."/>
            <person name="Gou J."/>
            <person name="Liao Q."/>
            <person name="Li Y."/>
            <person name="Zhou Q."/>
            <person name="Bi G."/>
            <person name="Li C."/>
            <person name="Du R."/>
            <person name="Wang X."/>
            <person name="Sun T."/>
            <person name="Guo L."/>
            <person name="Liang H."/>
            <person name="Lu P."/>
            <person name="Wu Y."/>
            <person name="Zhang Z."/>
            <person name="Ro D.K."/>
            <person name="Shang Y."/>
            <person name="Huang S."/>
            <person name="Yan J."/>
        </authorList>
    </citation>
    <scope>NUCLEOTIDE SEQUENCE [LARGE SCALE GENOMIC DNA]</scope>
    <source>
        <strain evidence="3">Ta-2019</strain>
    </source>
</reference>